<comment type="catalytic activity">
    <reaction evidence="2">
        <text>glycyl-tRNA(Ala) + H2O = tRNA(Ala) + glycine + H(+)</text>
        <dbReference type="Rhea" id="RHEA:53744"/>
        <dbReference type="Rhea" id="RHEA-COMP:9657"/>
        <dbReference type="Rhea" id="RHEA-COMP:13640"/>
        <dbReference type="ChEBI" id="CHEBI:15377"/>
        <dbReference type="ChEBI" id="CHEBI:15378"/>
        <dbReference type="ChEBI" id="CHEBI:57305"/>
        <dbReference type="ChEBI" id="CHEBI:78442"/>
        <dbReference type="ChEBI" id="CHEBI:78522"/>
    </reaction>
</comment>
<keyword evidence="2" id="KW-0694">RNA-binding</keyword>
<proteinExistence type="inferred from homology"/>
<dbReference type="InterPro" id="IPR023509">
    <property type="entry name" value="DTD-like_sf"/>
</dbReference>
<dbReference type="EC" id="3.1.1.96" evidence="2"/>
<dbReference type="GO" id="GO:0106026">
    <property type="term" value="F:Gly-tRNA(Ala) deacylase activity"/>
    <property type="evidence" value="ECO:0007669"/>
    <property type="project" value="UniProtKB-UniRule"/>
</dbReference>
<dbReference type="RefSeq" id="WP_207861309.1">
    <property type="nucleotide sequence ID" value="NZ_JAFREP010000023.1"/>
</dbReference>
<name>A0A8J7QJQ7_9BACT</name>
<evidence type="ECO:0000313" key="4">
    <source>
        <dbReference type="Proteomes" id="UP000664417"/>
    </source>
</evidence>
<keyword evidence="2" id="KW-0820">tRNA-binding</keyword>
<dbReference type="GO" id="GO:0051500">
    <property type="term" value="F:D-tyrosyl-tRNA(Tyr) deacylase activity"/>
    <property type="evidence" value="ECO:0007669"/>
    <property type="project" value="TreeGrafter"/>
</dbReference>
<gene>
    <name evidence="2" type="primary">dtd</name>
    <name evidence="3" type="ORF">J3U88_22835</name>
</gene>
<dbReference type="GO" id="GO:0005737">
    <property type="term" value="C:cytoplasm"/>
    <property type="evidence" value="ECO:0007669"/>
    <property type="project" value="UniProtKB-SubCell"/>
</dbReference>
<comment type="subunit">
    <text evidence="2">Homodimer.</text>
</comment>
<dbReference type="PANTHER" id="PTHR10472:SF5">
    <property type="entry name" value="D-AMINOACYL-TRNA DEACYLASE 1"/>
    <property type="match status" value="1"/>
</dbReference>
<dbReference type="FunFam" id="3.50.80.10:FF:000001">
    <property type="entry name" value="D-aminoacyl-tRNA deacylase"/>
    <property type="match status" value="1"/>
</dbReference>
<evidence type="ECO:0000256" key="2">
    <source>
        <dbReference type="HAMAP-Rule" id="MF_00518"/>
    </source>
</evidence>
<sequence length="152" mass="16284">MRVLLQRVSHAEVSVEGSVTGSIKEGYLLLAGSAAGDDLAMVRRMAEKIVHLRLFPNEAGKFDRSLLQVGGGVLVVSQFTLYGDARKGRRPSFTGAAPPDLAEPLVEAFAAAFEALDVVSVGRGRFGAHMKVSLCNEGPVTLWLDSDTLFPR</sequence>
<keyword evidence="2 3" id="KW-0378">Hydrolase</keyword>
<comment type="domain">
    <text evidence="2">A Gly-cisPro motif from one monomer fits into the active site of the other monomer to allow specific chiral rejection of L-amino acids.</text>
</comment>
<keyword evidence="2" id="KW-0963">Cytoplasm</keyword>
<accession>A0A8J7QJQ7</accession>
<feature type="short sequence motif" description="Gly-cisPro motif, important for rejection of L-amino acids" evidence="2">
    <location>
        <begin position="138"/>
        <end position="139"/>
    </location>
</feature>
<dbReference type="SUPFAM" id="SSF69500">
    <property type="entry name" value="DTD-like"/>
    <property type="match status" value="1"/>
</dbReference>
<comment type="catalytic activity">
    <reaction evidence="2">
        <text>a D-aminoacyl-tRNA + H2O = a tRNA + a D-alpha-amino acid + H(+)</text>
        <dbReference type="Rhea" id="RHEA:13953"/>
        <dbReference type="Rhea" id="RHEA-COMP:10123"/>
        <dbReference type="Rhea" id="RHEA-COMP:10124"/>
        <dbReference type="ChEBI" id="CHEBI:15377"/>
        <dbReference type="ChEBI" id="CHEBI:15378"/>
        <dbReference type="ChEBI" id="CHEBI:59871"/>
        <dbReference type="ChEBI" id="CHEBI:78442"/>
        <dbReference type="ChEBI" id="CHEBI:79333"/>
        <dbReference type="EC" id="3.1.1.96"/>
    </reaction>
</comment>
<comment type="subcellular location">
    <subcellularLocation>
        <location evidence="2">Cytoplasm</location>
    </subcellularLocation>
</comment>
<keyword evidence="4" id="KW-1185">Reference proteome</keyword>
<dbReference type="EC" id="3.1.1.-" evidence="2"/>
<dbReference type="InterPro" id="IPR003732">
    <property type="entry name" value="Daa-tRNA_deacyls_DTD"/>
</dbReference>
<protein>
    <recommendedName>
        <fullName evidence="2">D-aminoacyl-tRNA deacylase</fullName>
        <shortName evidence="2">DTD</shortName>
        <ecNumber evidence="2">3.1.1.96</ecNumber>
    </recommendedName>
    <alternativeName>
        <fullName evidence="2">Gly-tRNA(Ala) deacylase</fullName>
        <ecNumber evidence="2">3.1.1.-</ecNumber>
    </alternativeName>
</protein>
<comment type="function">
    <text evidence="2">An aminoacyl-tRNA editing enzyme that deacylates mischarged D-aminoacyl-tRNAs. Also deacylates mischarged glycyl-tRNA(Ala), protecting cells against glycine mischarging by AlaRS. Acts via tRNA-based rather than protein-based catalysis; rejects L-amino acids rather than detecting D-amino acids in the active site. By recycling D-aminoacyl-tRNA to D-amino acids and free tRNA molecules, this enzyme counteracts the toxicity associated with the formation of D-aminoacyl-tRNA entities in vivo and helps enforce protein L-homochirality.</text>
</comment>
<dbReference type="GO" id="GO:0000049">
    <property type="term" value="F:tRNA binding"/>
    <property type="evidence" value="ECO:0007669"/>
    <property type="project" value="UniProtKB-UniRule"/>
</dbReference>
<dbReference type="GO" id="GO:0043908">
    <property type="term" value="F:Ser(Gly)-tRNA(Ala) hydrolase activity"/>
    <property type="evidence" value="ECO:0007669"/>
    <property type="project" value="UniProtKB-UniRule"/>
</dbReference>
<dbReference type="GO" id="GO:0019478">
    <property type="term" value="P:D-amino acid catabolic process"/>
    <property type="evidence" value="ECO:0007669"/>
    <property type="project" value="UniProtKB-UniRule"/>
</dbReference>
<comment type="similarity">
    <text evidence="1 2">Belongs to the DTD family.</text>
</comment>
<reference evidence="3" key="1">
    <citation type="submission" date="2021-03" db="EMBL/GenBank/DDBJ databases">
        <authorList>
            <person name="Wang G."/>
        </authorList>
    </citation>
    <scope>NUCLEOTIDE SEQUENCE</scope>
    <source>
        <strain evidence="3">KCTC 12899</strain>
    </source>
</reference>
<comment type="caution">
    <text evidence="3">The sequence shown here is derived from an EMBL/GenBank/DDBJ whole genome shotgun (WGS) entry which is preliminary data.</text>
</comment>
<dbReference type="EMBL" id="JAFREP010000023">
    <property type="protein sequence ID" value="MBO1321335.1"/>
    <property type="molecule type" value="Genomic_DNA"/>
</dbReference>
<dbReference type="Pfam" id="PF02580">
    <property type="entry name" value="Tyr_Deacylase"/>
    <property type="match status" value="1"/>
</dbReference>
<dbReference type="NCBIfam" id="TIGR00256">
    <property type="entry name" value="D-aminoacyl-tRNA deacylase"/>
    <property type="match status" value="1"/>
</dbReference>
<organism evidence="3 4">
    <name type="scientific">Acanthopleuribacter pedis</name>
    <dbReference type="NCBI Taxonomy" id="442870"/>
    <lineage>
        <taxon>Bacteria</taxon>
        <taxon>Pseudomonadati</taxon>
        <taxon>Acidobacteriota</taxon>
        <taxon>Holophagae</taxon>
        <taxon>Acanthopleuribacterales</taxon>
        <taxon>Acanthopleuribacteraceae</taxon>
        <taxon>Acanthopleuribacter</taxon>
    </lineage>
</organism>
<dbReference type="PANTHER" id="PTHR10472">
    <property type="entry name" value="D-TYROSYL-TRNA TYR DEACYLASE"/>
    <property type="match status" value="1"/>
</dbReference>
<dbReference type="Proteomes" id="UP000664417">
    <property type="component" value="Unassembled WGS sequence"/>
</dbReference>
<dbReference type="Gene3D" id="3.50.80.10">
    <property type="entry name" value="D-tyrosyl-tRNA(Tyr) deacylase"/>
    <property type="match status" value="1"/>
</dbReference>
<dbReference type="AlphaFoldDB" id="A0A8J7QJQ7"/>
<dbReference type="HAMAP" id="MF_00518">
    <property type="entry name" value="Deacylase_Dtd"/>
    <property type="match status" value="1"/>
</dbReference>
<evidence type="ECO:0000256" key="1">
    <source>
        <dbReference type="ARBA" id="ARBA00009673"/>
    </source>
</evidence>
<evidence type="ECO:0000313" key="3">
    <source>
        <dbReference type="EMBL" id="MBO1321335.1"/>
    </source>
</evidence>